<feature type="domain" description="Speriolin C-terminal" evidence="1">
    <location>
        <begin position="54"/>
        <end position="158"/>
    </location>
</feature>
<evidence type="ECO:0000313" key="2">
    <source>
        <dbReference type="EMBL" id="KAJ1195591.1"/>
    </source>
</evidence>
<evidence type="ECO:0000259" key="1">
    <source>
        <dbReference type="Pfam" id="PF15059"/>
    </source>
</evidence>
<dbReference type="InterPro" id="IPR029384">
    <property type="entry name" value="Speriolin_C"/>
</dbReference>
<comment type="caution">
    <text evidence="2">The sequence shown here is derived from an EMBL/GenBank/DDBJ whole genome shotgun (WGS) entry which is preliminary data.</text>
</comment>
<dbReference type="AlphaFoldDB" id="A0AAV7V464"/>
<reference evidence="2" key="1">
    <citation type="journal article" date="2022" name="bioRxiv">
        <title>Sequencing and chromosome-scale assembly of the giantPleurodeles waltlgenome.</title>
        <authorList>
            <person name="Brown T."/>
            <person name="Elewa A."/>
            <person name="Iarovenko S."/>
            <person name="Subramanian E."/>
            <person name="Araus A.J."/>
            <person name="Petzold A."/>
            <person name="Susuki M."/>
            <person name="Suzuki K.-i.T."/>
            <person name="Hayashi T."/>
            <person name="Toyoda A."/>
            <person name="Oliveira C."/>
            <person name="Osipova E."/>
            <person name="Leigh N.D."/>
            <person name="Simon A."/>
            <person name="Yun M.H."/>
        </authorList>
    </citation>
    <scope>NUCLEOTIDE SEQUENCE</scope>
    <source>
        <strain evidence="2">20211129_DDA</strain>
        <tissue evidence="2">Liver</tissue>
    </source>
</reference>
<dbReference type="Proteomes" id="UP001066276">
    <property type="component" value="Chromosome 2_2"/>
</dbReference>
<dbReference type="PANTHER" id="PTHR22192:SF17">
    <property type="entry name" value="SPERIOLIN-LIKE PROTEIN"/>
    <property type="match status" value="1"/>
</dbReference>
<dbReference type="GO" id="GO:0005813">
    <property type="term" value="C:centrosome"/>
    <property type="evidence" value="ECO:0007669"/>
    <property type="project" value="TreeGrafter"/>
</dbReference>
<protein>
    <recommendedName>
        <fullName evidence="1">Speriolin C-terminal domain-containing protein</fullName>
    </recommendedName>
</protein>
<gene>
    <name evidence="2" type="ORF">NDU88_004869</name>
</gene>
<dbReference type="Pfam" id="PF15059">
    <property type="entry name" value="Speriolin_C"/>
    <property type="match status" value="1"/>
</dbReference>
<keyword evidence="3" id="KW-1185">Reference proteome</keyword>
<accession>A0AAV7V464</accession>
<dbReference type="PANTHER" id="PTHR22192">
    <property type="entry name" value="SPERIOLIN"/>
    <property type="match status" value="1"/>
</dbReference>
<sequence>MDGWGAYLQDLQVTGTIQKLSITIVVFRRAGSVRCCHGDGLGAWVPKPATSCRSTGKVDEEQKSNLKLRYKCIMDKLAQFDYDPCVHPGFSEYIVNLFGILKERPQPGSEELRQLMDPENLKKMAVSTVPETDLKDVLILLKCLTQLSKEDGKPVFVW</sequence>
<organism evidence="2 3">
    <name type="scientific">Pleurodeles waltl</name>
    <name type="common">Iberian ribbed newt</name>
    <dbReference type="NCBI Taxonomy" id="8319"/>
    <lineage>
        <taxon>Eukaryota</taxon>
        <taxon>Metazoa</taxon>
        <taxon>Chordata</taxon>
        <taxon>Craniata</taxon>
        <taxon>Vertebrata</taxon>
        <taxon>Euteleostomi</taxon>
        <taxon>Amphibia</taxon>
        <taxon>Batrachia</taxon>
        <taxon>Caudata</taxon>
        <taxon>Salamandroidea</taxon>
        <taxon>Salamandridae</taxon>
        <taxon>Pleurodelinae</taxon>
        <taxon>Pleurodeles</taxon>
    </lineage>
</organism>
<name>A0AAV7V464_PLEWA</name>
<dbReference type="EMBL" id="JANPWB010000004">
    <property type="protein sequence ID" value="KAJ1195591.1"/>
    <property type="molecule type" value="Genomic_DNA"/>
</dbReference>
<dbReference type="InterPro" id="IPR026715">
    <property type="entry name" value="SPATC1"/>
</dbReference>
<proteinExistence type="predicted"/>
<evidence type="ECO:0000313" key="3">
    <source>
        <dbReference type="Proteomes" id="UP001066276"/>
    </source>
</evidence>